<evidence type="ECO:0000256" key="1">
    <source>
        <dbReference type="SAM" id="MobiDB-lite"/>
    </source>
</evidence>
<evidence type="ECO:0000313" key="3">
    <source>
        <dbReference type="Proteomes" id="UP000325081"/>
    </source>
</evidence>
<dbReference type="AlphaFoldDB" id="A0A5A7P586"/>
<reference evidence="3" key="1">
    <citation type="journal article" date="2019" name="Curr. Biol.">
        <title>Genome Sequence of Striga asiatica Provides Insight into the Evolution of Plant Parasitism.</title>
        <authorList>
            <person name="Yoshida S."/>
            <person name="Kim S."/>
            <person name="Wafula E.K."/>
            <person name="Tanskanen J."/>
            <person name="Kim Y.M."/>
            <person name="Honaas L."/>
            <person name="Yang Z."/>
            <person name="Spallek T."/>
            <person name="Conn C.E."/>
            <person name="Ichihashi Y."/>
            <person name="Cheong K."/>
            <person name="Cui S."/>
            <person name="Der J.P."/>
            <person name="Gundlach H."/>
            <person name="Jiao Y."/>
            <person name="Hori C."/>
            <person name="Ishida J.K."/>
            <person name="Kasahara H."/>
            <person name="Kiba T."/>
            <person name="Kim M.S."/>
            <person name="Koo N."/>
            <person name="Laohavisit A."/>
            <person name="Lee Y.H."/>
            <person name="Lumba S."/>
            <person name="McCourt P."/>
            <person name="Mortimer J.C."/>
            <person name="Mutuku J.M."/>
            <person name="Nomura T."/>
            <person name="Sasaki-Sekimoto Y."/>
            <person name="Seto Y."/>
            <person name="Wang Y."/>
            <person name="Wakatake T."/>
            <person name="Sakakibara H."/>
            <person name="Demura T."/>
            <person name="Yamaguchi S."/>
            <person name="Yoneyama K."/>
            <person name="Manabe R.I."/>
            <person name="Nelson D.C."/>
            <person name="Schulman A.H."/>
            <person name="Timko M.P."/>
            <person name="dePamphilis C.W."/>
            <person name="Choi D."/>
            <person name="Shirasu K."/>
        </authorList>
    </citation>
    <scope>NUCLEOTIDE SEQUENCE [LARGE SCALE GENOMIC DNA]</scope>
    <source>
        <strain evidence="3">cv. UVA1</strain>
    </source>
</reference>
<proteinExistence type="predicted"/>
<feature type="non-terminal residue" evidence="2">
    <location>
        <position position="191"/>
    </location>
</feature>
<organism evidence="2 3">
    <name type="scientific">Striga asiatica</name>
    <name type="common">Asiatic witchweed</name>
    <name type="synonym">Buchnera asiatica</name>
    <dbReference type="NCBI Taxonomy" id="4170"/>
    <lineage>
        <taxon>Eukaryota</taxon>
        <taxon>Viridiplantae</taxon>
        <taxon>Streptophyta</taxon>
        <taxon>Embryophyta</taxon>
        <taxon>Tracheophyta</taxon>
        <taxon>Spermatophyta</taxon>
        <taxon>Magnoliopsida</taxon>
        <taxon>eudicotyledons</taxon>
        <taxon>Gunneridae</taxon>
        <taxon>Pentapetalae</taxon>
        <taxon>asterids</taxon>
        <taxon>lamiids</taxon>
        <taxon>Lamiales</taxon>
        <taxon>Orobanchaceae</taxon>
        <taxon>Buchnereae</taxon>
        <taxon>Striga</taxon>
    </lineage>
</organism>
<sequence length="191" mass="20758">MTIVTLEILVTIPNNAPVHAVRARANSSDQKSLLGRDARDGHRLHAHENEHVVESREICDEMGKNGRDSGGEFGIDEADAGDSDNAEGRAEAQDPFDGDFVVEVEGVLSASSVVPDEHDGHEEEGEDEGDPSALRELCEGGGEKKERKAAAKRELRCQTRTITRDIRKVVMNITDITAKPARDGGFDVCQQ</sequence>
<protein>
    <submittedName>
        <fullName evidence="2">Plant U-box 14</fullName>
    </submittedName>
</protein>
<dbReference type="Proteomes" id="UP000325081">
    <property type="component" value="Unassembled WGS sequence"/>
</dbReference>
<feature type="region of interest" description="Disordered" evidence="1">
    <location>
        <begin position="111"/>
        <end position="151"/>
    </location>
</feature>
<feature type="compositionally biased region" description="Basic and acidic residues" evidence="1">
    <location>
        <begin position="136"/>
        <end position="151"/>
    </location>
</feature>
<name>A0A5A7P586_STRAF</name>
<gene>
    <name evidence="2" type="ORF">STAS_03672</name>
</gene>
<evidence type="ECO:0000313" key="2">
    <source>
        <dbReference type="EMBL" id="GER27930.1"/>
    </source>
</evidence>
<feature type="compositionally biased region" description="Acidic residues" evidence="1">
    <location>
        <begin position="74"/>
        <end position="85"/>
    </location>
</feature>
<dbReference type="EMBL" id="BKCP01002224">
    <property type="protein sequence ID" value="GER27930.1"/>
    <property type="molecule type" value="Genomic_DNA"/>
</dbReference>
<feature type="compositionally biased region" description="Basic and acidic residues" evidence="1">
    <location>
        <begin position="61"/>
        <end position="70"/>
    </location>
</feature>
<feature type="region of interest" description="Disordered" evidence="1">
    <location>
        <begin position="61"/>
        <end position="96"/>
    </location>
</feature>
<comment type="caution">
    <text evidence="2">The sequence shown here is derived from an EMBL/GenBank/DDBJ whole genome shotgun (WGS) entry which is preliminary data.</text>
</comment>
<dbReference type="OrthoDB" id="10585051at2759"/>
<accession>A0A5A7P586</accession>
<keyword evidence="3" id="KW-1185">Reference proteome</keyword>